<dbReference type="InterPro" id="IPR036890">
    <property type="entry name" value="HATPase_C_sf"/>
</dbReference>
<keyword evidence="2" id="KW-1003">Cell membrane</keyword>
<name>A0ABR5AKR4_9BACL</name>
<dbReference type="InterPro" id="IPR003594">
    <property type="entry name" value="HATPase_dom"/>
</dbReference>
<evidence type="ECO:0000256" key="6">
    <source>
        <dbReference type="ARBA" id="ARBA00023136"/>
    </source>
</evidence>
<dbReference type="Proteomes" id="UP000031967">
    <property type="component" value="Unassembled WGS sequence"/>
</dbReference>
<comment type="caution">
    <text evidence="9">The sequence shown here is derived from an EMBL/GenBank/DDBJ whole genome shotgun (WGS) entry which is preliminary data.</text>
</comment>
<keyword evidence="6 7" id="KW-0472">Membrane</keyword>
<dbReference type="SUPFAM" id="SSF55874">
    <property type="entry name" value="ATPase domain of HSP90 chaperone/DNA topoisomerase II/histidine kinase"/>
    <property type="match status" value="1"/>
</dbReference>
<sequence length="598" mass="67535">MRFLRTSVRYKLICLLLISTVIPIAASIFVTYFYTKESIKNRTIQENTRLMSEGKTNISNFLEVVNSASLVLYSNTALGGILANGVTDNKERSYVYTALQLVAQAAENIHQVYLYLDKDPDAYLMYKGKFASGQTDALRKETDIAPYAAKTVPTHWSDDYGIHLMPPNTPELVFSVYRPLYRVPTQERIGFLAIDVQVDALRKLCAQLYDANSENMYILDGGGTVVYASDEAEIGQKPEQAWIQTILGSTAISGSLEKRQSGYDGIILYDKIKLPYLDWTLVKRIPGHYLYAHARNLTMINTVIAVLFLSVATAAVLLVSIRFTNPIKKLIRSINKIQSGQLEEPIDISRQDEFGLLARRFRTMMHTINDLILQEYKLKLANKTNQLKMLQAQINPHFINNALQSIGASALDHDAPEVYGLISSLGQMMHYSMNMKETIVPLSQELEYVNHYLLLQQQRFEQKLKIEYALDERAGAVPIPKMIVQPLVENYFKHGFHKWQHTGVLKIGTQLHGGLLQIVIEDNGKGISEERLAAIRSELSSPHDELSDGGERIGLMNVMFRLRLYYGEQAALQLEDCRPHGLKITMTLPILQQGETAV</sequence>
<feature type="transmembrane region" description="Helical" evidence="7">
    <location>
        <begin position="303"/>
        <end position="323"/>
    </location>
</feature>
<dbReference type="Gene3D" id="1.10.8.500">
    <property type="entry name" value="HAMP domain in histidine kinase"/>
    <property type="match status" value="1"/>
</dbReference>
<evidence type="ECO:0000256" key="7">
    <source>
        <dbReference type="SAM" id="Phobius"/>
    </source>
</evidence>
<keyword evidence="4" id="KW-0808">Transferase</keyword>
<dbReference type="InterPro" id="IPR050640">
    <property type="entry name" value="Bact_2-comp_sensor_kinase"/>
</dbReference>
<evidence type="ECO:0000313" key="9">
    <source>
        <dbReference type="EMBL" id="KIL41655.1"/>
    </source>
</evidence>
<dbReference type="SMART" id="SM00304">
    <property type="entry name" value="HAMP"/>
    <property type="match status" value="1"/>
</dbReference>
<dbReference type="Pfam" id="PF02518">
    <property type="entry name" value="HATPase_c"/>
    <property type="match status" value="1"/>
</dbReference>
<protein>
    <recommendedName>
        <fullName evidence="8">HAMP domain-containing protein</fullName>
    </recommendedName>
</protein>
<evidence type="ECO:0000256" key="2">
    <source>
        <dbReference type="ARBA" id="ARBA00022475"/>
    </source>
</evidence>
<keyword evidence="5" id="KW-0418">Kinase</keyword>
<dbReference type="InterPro" id="IPR010559">
    <property type="entry name" value="Sig_transdc_His_kin_internal"/>
</dbReference>
<evidence type="ECO:0000259" key="8">
    <source>
        <dbReference type="PROSITE" id="PS50885"/>
    </source>
</evidence>
<feature type="domain" description="HAMP" evidence="8">
    <location>
        <begin position="321"/>
        <end position="373"/>
    </location>
</feature>
<evidence type="ECO:0000256" key="3">
    <source>
        <dbReference type="ARBA" id="ARBA00022553"/>
    </source>
</evidence>
<evidence type="ECO:0000256" key="5">
    <source>
        <dbReference type="ARBA" id="ARBA00022777"/>
    </source>
</evidence>
<dbReference type="SUPFAM" id="SSF158472">
    <property type="entry name" value="HAMP domain-like"/>
    <property type="match status" value="1"/>
</dbReference>
<proteinExistence type="predicted"/>
<dbReference type="Pfam" id="PF06580">
    <property type="entry name" value="His_kinase"/>
    <property type="match status" value="1"/>
</dbReference>
<organism evidence="9 10">
    <name type="scientific">Gordoniibacillus kamchatkensis</name>
    <dbReference type="NCBI Taxonomy" id="1590651"/>
    <lineage>
        <taxon>Bacteria</taxon>
        <taxon>Bacillati</taxon>
        <taxon>Bacillota</taxon>
        <taxon>Bacilli</taxon>
        <taxon>Bacillales</taxon>
        <taxon>Paenibacillaceae</taxon>
        <taxon>Gordoniibacillus</taxon>
    </lineage>
</organism>
<evidence type="ECO:0000256" key="4">
    <source>
        <dbReference type="ARBA" id="ARBA00022679"/>
    </source>
</evidence>
<comment type="subcellular location">
    <subcellularLocation>
        <location evidence="1">Cell membrane</location>
        <topology evidence="1">Multi-pass membrane protein</topology>
    </subcellularLocation>
</comment>
<keyword evidence="7" id="KW-1133">Transmembrane helix</keyword>
<dbReference type="InterPro" id="IPR003660">
    <property type="entry name" value="HAMP_dom"/>
</dbReference>
<dbReference type="Gene3D" id="3.30.565.10">
    <property type="entry name" value="Histidine kinase-like ATPase, C-terminal domain"/>
    <property type="match status" value="1"/>
</dbReference>
<dbReference type="Gene3D" id="3.30.450.20">
    <property type="entry name" value="PAS domain"/>
    <property type="match status" value="1"/>
</dbReference>
<dbReference type="PANTHER" id="PTHR34220">
    <property type="entry name" value="SENSOR HISTIDINE KINASE YPDA"/>
    <property type="match status" value="1"/>
</dbReference>
<reference evidence="9 10" key="1">
    <citation type="submission" date="2014-12" db="EMBL/GenBank/DDBJ databases">
        <title>Draft genome sequence of Paenibacillus kamchatkensis strain B-2647.</title>
        <authorList>
            <person name="Karlyshev A.V."/>
            <person name="Kudryashova E.B."/>
        </authorList>
    </citation>
    <scope>NUCLEOTIDE SEQUENCE [LARGE SCALE GENOMIC DNA]</scope>
    <source>
        <strain evidence="9 10">VKM B-2647</strain>
    </source>
</reference>
<dbReference type="CDD" id="cd06225">
    <property type="entry name" value="HAMP"/>
    <property type="match status" value="1"/>
</dbReference>
<dbReference type="PANTHER" id="PTHR34220:SF7">
    <property type="entry name" value="SENSOR HISTIDINE KINASE YPDA"/>
    <property type="match status" value="1"/>
</dbReference>
<evidence type="ECO:0000313" key="10">
    <source>
        <dbReference type="Proteomes" id="UP000031967"/>
    </source>
</evidence>
<feature type="transmembrane region" description="Helical" evidence="7">
    <location>
        <begin position="12"/>
        <end position="34"/>
    </location>
</feature>
<dbReference type="PROSITE" id="PS50885">
    <property type="entry name" value="HAMP"/>
    <property type="match status" value="1"/>
</dbReference>
<dbReference type="RefSeq" id="WP_041046524.1">
    <property type="nucleotide sequence ID" value="NZ_JXAK01000007.1"/>
</dbReference>
<accession>A0ABR5AKR4</accession>
<dbReference type="Pfam" id="PF00672">
    <property type="entry name" value="HAMP"/>
    <property type="match status" value="1"/>
</dbReference>
<dbReference type="EMBL" id="JXAK01000007">
    <property type="protein sequence ID" value="KIL41655.1"/>
    <property type="molecule type" value="Genomic_DNA"/>
</dbReference>
<keyword evidence="10" id="KW-1185">Reference proteome</keyword>
<evidence type="ECO:0000256" key="1">
    <source>
        <dbReference type="ARBA" id="ARBA00004651"/>
    </source>
</evidence>
<keyword evidence="3" id="KW-0597">Phosphoprotein</keyword>
<keyword evidence="7" id="KW-0812">Transmembrane</keyword>
<gene>
    <name evidence="9" type="ORF">SD70_05935</name>
</gene>